<dbReference type="Proteomes" id="UP000053237">
    <property type="component" value="Unassembled WGS sequence"/>
</dbReference>
<comment type="caution">
    <text evidence="1">The sequence shown here is derived from an EMBL/GenBank/DDBJ whole genome shotgun (WGS) entry which is preliminary data.</text>
</comment>
<dbReference type="EMBL" id="CAIX01000117">
    <property type="protein sequence ID" value="CCI46144.1"/>
    <property type="molecule type" value="Genomic_DNA"/>
</dbReference>
<evidence type="ECO:0000313" key="1">
    <source>
        <dbReference type="EMBL" id="CCI46144.1"/>
    </source>
</evidence>
<dbReference type="STRING" id="65357.A0A024GHA2"/>
<dbReference type="GO" id="GO:0007018">
    <property type="term" value="P:microtubule-based movement"/>
    <property type="evidence" value="ECO:0007669"/>
    <property type="project" value="TreeGrafter"/>
</dbReference>
<dbReference type="CDD" id="cd21455">
    <property type="entry name" value="DLC-like_DYNLT1_DYNLT3"/>
    <property type="match status" value="1"/>
</dbReference>
<dbReference type="GO" id="GO:0005737">
    <property type="term" value="C:cytoplasm"/>
    <property type="evidence" value="ECO:0007669"/>
    <property type="project" value="TreeGrafter"/>
</dbReference>
<name>A0A024GHA2_9STRA</name>
<protein>
    <recommendedName>
        <fullName evidence="3">Dynein light chain</fullName>
    </recommendedName>
</protein>
<proteinExistence type="predicted"/>
<dbReference type="GO" id="GO:0045505">
    <property type="term" value="F:dynein intermediate chain binding"/>
    <property type="evidence" value="ECO:0007669"/>
    <property type="project" value="TreeGrafter"/>
</dbReference>
<sequence>MSAFEVASYFWKGFFFDEMHGESKYEFRQVKDEVEIVVQKAISKVIDGQEYDHIKANDCIQNVLKVCIDELKQVSTNFKFIVTCHFQQRKGAALESHSSVYWDEDTDGSCVITWESSSLTAILYVYGLAL</sequence>
<dbReference type="Gene3D" id="3.30.1140.40">
    <property type="entry name" value="Tctex-1"/>
    <property type="match status" value="1"/>
</dbReference>
<evidence type="ECO:0000313" key="2">
    <source>
        <dbReference type="Proteomes" id="UP000053237"/>
    </source>
</evidence>
<evidence type="ECO:0008006" key="3">
    <source>
        <dbReference type="Google" id="ProtNLM"/>
    </source>
</evidence>
<dbReference type="OrthoDB" id="10059120at2759"/>
<dbReference type="PANTHER" id="PTHR21255">
    <property type="entry name" value="T-COMPLEX-ASSOCIATED-TESTIS-EXPRESSED 1/ DYNEIN LIGHT CHAIN"/>
    <property type="match status" value="1"/>
</dbReference>
<gene>
    <name evidence="1" type="ORF">BN9_070730</name>
</gene>
<organism evidence="1 2">
    <name type="scientific">Albugo candida</name>
    <dbReference type="NCBI Taxonomy" id="65357"/>
    <lineage>
        <taxon>Eukaryota</taxon>
        <taxon>Sar</taxon>
        <taxon>Stramenopiles</taxon>
        <taxon>Oomycota</taxon>
        <taxon>Peronosporomycetes</taxon>
        <taxon>Albuginales</taxon>
        <taxon>Albuginaceae</taxon>
        <taxon>Albugo</taxon>
    </lineage>
</organism>
<dbReference type="InterPro" id="IPR005334">
    <property type="entry name" value="Tctex-1-like"/>
</dbReference>
<dbReference type="InterPro" id="IPR038586">
    <property type="entry name" value="Tctex-1-like_sf"/>
</dbReference>
<keyword evidence="2" id="KW-1185">Reference proteome</keyword>
<dbReference type="GO" id="GO:0005868">
    <property type="term" value="C:cytoplasmic dynein complex"/>
    <property type="evidence" value="ECO:0007669"/>
    <property type="project" value="TreeGrafter"/>
</dbReference>
<dbReference type="InParanoid" id="A0A024GHA2"/>
<dbReference type="AlphaFoldDB" id="A0A024GHA2"/>
<reference evidence="1 2" key="1">
    <citation type="submission" date="2012-05" db="EMBL/GenBank/DDBJ databases">
        <title>Recombination and specialization in a pathogen metapopulation.</title>
        <authorList>
            <person name="Gardiner A."/>
            <person name="Kemen E."/>
            <person name="Schultz-Larsen T."/>
            <person name="MacLean D."/>
            <person name="Van Oosterhout C."/>
            <person name="Jones J.D.G."/>
        </authorList>
    </citation>
    <scope>NUCLEOTIDE SEQUENCE [LARGE SCALE GENOMIC DNA]</scope>
    <source>
        <strain evidence="1 2">Ac Nc2</strain>
    </source>
</reference>
<dbReference type="Pfam" id="PF03645">
    <property type="entry name" value="Tctex-1"/>
    <property type="match status" value="1"/>
</dbReference>
<accession>A0A024GHA2</accession>
<dbReference type="PANTHER" id="PTHR21255:SF4">
    <property type="entry name" value="DYNEIN LIGHT CHAIN TCTEX-TYPE"/>
    <property type="match status" value="1"/>
</dbReference>